<feature type="non-terminal residue" evidence="2">
    <location>
        <position position="187"/>
    </location>
</feature>
<organism evidence="2">
    <name type="scientific">uncultured Blastococcus sp</name>
    <dbReference type="NCBI Taxonomy" id="217144"/>
    <lineage>
        <taxon>Bacteria</taxon>
        <taxon>Bacillati</taxon>
        <taxon>Actinomycetota</taxon>
        <taxon>Actinomycetes</taxon>
        <taxon>Geodermatophilales</taxon>
        <taxon>Geodermatophilaceae</taxon>
        <taxon>Blastococcus</taxon>
        <taxon>environmental samples</taxon>
    </lineage>
</organism>
<gene>
    <name evidence="2" type="ORF">AVDCRST_MAG57-2985</name>
</gene>
<feature type="compositionally biased region" description="Basic residues" evidence="1">
    <location>
        <begin position="12"/>
        <end position="22"/>
    </location>
</feature>
<evidence type="ECO:0000256" key="1">
    <source>
        <dbReference type="SAM" id="MobiDB-lite"/>
    </source>
</evidence>
<keyword evidence="2" id="KW-0560">Oxidoreductase</keyword>
<proteinExistence type="predicted"/>
<reference evidence="2" key="1">
    <citation type="submission" date="2020-02" db="EMBL/GenBank/DDBJ databases">
        <authorList>
            <person name="Meier V. D."/>
        </authorList>
    </citation>
    <scope>NUCLEOTIDE SEQUENCE</scope>
    <source>
        <strain evidence="2">AVDCRST_MAG57</strain>
    </source>
</reference>
<feature type="compositionally biased region" description="Basic and acidic residues" evidence="1">
    <location>
        <begin position="172"/>
        <end position="187"/>
    </location>
</feature>
<feature type="region of interest" description="Disordered" evidence="1">
    <location>
        <begin position="1"/>
        <end position="187"/>
    </location>
</feature>
<feature type="compositionally biased region" description="Basic residues" evidence="1">
    <location>
        <begin position="93"/>
        <end position="108"/>
    </location>
</feature>
<accession>A0A6J4J2B6</accession>
<feature type="compositionally biased region" description="Basic residues" evidence="1">
    <location>
        <begin position="65"/>
        <end position="76"/>
    </location>
</feature>
<dbReference type="EC" id="1.5.1.3" evidence="2"/>
<protein>
    <submittedName>
        <fullName evidence="2">Dihydrofolate reductase</fullName>
        <ecNumber evidence="2">1.5.1.3</ecNumber>
    </submittedName>
</protein>
<evidence type="ECO:0000313" key="2">
    <source>
        <dbReference type="EMBL" id="CAA9268642.1"/>
    </source>
</evidence>
<name>A0A6J4J2B6_9ACTN</name>
<feature type="compositionally biased region" description="Basic residues" evidence="1">
    <location>
        <begin position="115"/>
        <end position="132"/>
    </location>
</feature>
<dbReference type="EMBL" id="CADCTI010000250">
    <property type="protein sequence ID" value="CAA9268642.1"/>
    <property type="molecule type" value="Genomic_DNA"/>
</dbReference>
<sequence length="187" mass="20690">AKTDVRHERVAGRLHRGARRRSRLESAERRAVPVLVRPSRGDRPGAVRPQAVGTDELALADRRPAARRHTGAHRVRPPLAGHAEGGVLLDARRGRRQRPPGHRRRGRRDHSAQGRGRRSHGHRRRHPRRGGHAGRADRRVRAGHRAGPGGRRHTVLHGPGQLGEPDPGGDPDVPRRCAVDPVRDQAL</sequence>
<feature type="compositionally biased region" description="Basic and acidic residues" evidence="1">
    <location>
        <begin position="1"/>
        <end position="11"/>
    </location>
</feature>
<dbReference type="GO" id="GO:0004146">
    <property type="term" value="F:dihydrofolate reductase activity"/>
    <property type="evidence" value="ECO:0007669"/>
    <property type="project" value="UniProtKB-EC"/>
</dbReference>
<dbReference type="AlphaFoldDB" id="A0A6J4J2B6"/>
<feature type="non-terminal residue" evidence="2">
    <location>
        <position position="1"/>
    </location>
</feature>